<keyword evidence="1" id="KW-0812">Transmembrane</keyword>
<gene>
    <name evidence="2" type="ORF">SAMN06264365_13654</name>
</gene>
<evidence type="ECO:0000313" key="3">
    <source>
        <dbReference type="Proteomes" id="UP000198415"/>
    </source>
</evidence>
<evidence type="ECO:0000256" key="1">
    <source>
        <dbReference type="SAM" id="Phobius"/>
    </source>
</evidence>
<keyword evidence="1" id="KW-0472">Membrane</keyword>
<name>A0A239JQW4_9ACTN</name>
<accession>A0A239JQW4</accession>
<dbReference type="OrthoDB" id="5194370at2"/>
<sequence length="75" mass="7904">MIAASTAWFGPLQPVKLGEAPTWDRFLYSLDLLVPLVSIGHDQAWDPVGADKAVTVAVMAAGWILAATVIAGVSR</sequence>
<dbReference type="Proteomes" id="UP000198415">
    <property type="component" value="Unassembled WGS sequence"/>
</dbReference>
<proteinExistence type="predicted"/>
<feature type="transmembrane region" description="Helical" evidence="1">
    <location>
        <begin position="53"/>
        <end position="73"/>
    </location>
</feature>
<protein>
    <recommendedName>
        <fullName evidence="4">ABC-2 type transport system permease protein</fullName>
    </recommendedName>
</protein>
<reference evidence="2 3" key="1">
    <citation type="submission" date="2017-06" db="EMBL/GenBank/DDBJ databases">
        <authorList>
            <person name="Kim H.J."/>
            <person name="Triplett B.A."/>
        </authorList>
    </citation>
    <scope>NUCLEOTIDE SEQUENCE [LARGE SCALE GENOMIC DNA]</scope>
    <source>
        <strain evidence="2 3">DSM 43151</strain>
    </source>
</reference>
<dbReference type="AlphaFoldDB" id="A0A239JQW4"/>
<evidence type="ECO:0000313" key="2">
    <source>
        <dbReference type="EMBL" id="SNT07154.1"/>
    </source>
</evidence>
<evidence type="ECO:0008006" key="4">
    <source>
        <dbReference type="Google" id="ProtNLM"/>
    </source>
</evidence>
<keyword evidence="3" id="KW-1185">Reference proteome</keyword>
<organism evidence="2 3">
    <name type="scientific">Actinoplanes regularis</name>
    <dbReference type="NCBI Taxonomy" id="52697"/>
    <lineage>
        <taxon>Bacteria</taxon>
        <taxon>Bacillati</taxon>
        <taxon>Actinomycetota</taxon>
        <taxon>Actinomycetes</taxon>
        <taxon>Micromonosporales</taxon>
        <taxon>Micromonosporaceae</taxon>
        <taxon>Actinoplanes</taxon>
    </lineage>
</organism>
<dbReference type="EMBL" id="FZNR01000036">
    <property type="protein sequence ID" value="SNT07154.1"/>
    <property type="molecule type" value="Genomic_DNA"/>
</dbReference>
<dbReference type="RefSeq" id="WP_089299023.1">
    <property type="nucleotide sequence ID" value="NZ_BOMU01000126.1"/>
</dbReference>
<keyword evidence="1" id="KW-1133">Transmembrane helix</keyword>